<dbReference type="Pfam" id="PF11807">
    <property type="entry name" value="UstYa"/>
    <property type="match status" value="1"/>
</dbReference>
<keyword evidence="4" id="KW-0472">Membrane</keyword>
<comment type="similarity">
    <text evidence="2">Belongs to the ustYa family.</text>
</comment>
<dbReference type="GeneID" id="28867450"/>
<proteinExistence type="inferred from homology"/>
<evidence type="ECO:0000256" key="4">
    <source>
        <dbReference type="SAM" id="Phobius"/>
    </source>
</evidence>
<keyword evidence="4" id="KW-1133">Transmembrane helix</keyword>
<accession>A0A1B7YCA5</accession>
<name>A0A1B7YCA5_COLHI</name>
<keyword evidence="4" id="KW-0812">Transmembrane</keyword>
<evidence type="ECO:0000313" key="5">
    <source>
        <dbReference type="EMBL" id="OBR09604.1"/>
    </source>
</evidence>
<comment type="caution">
    <text evidence="5">The sequence shown here is derived from an EMBL/GenBank/DDBJ whole genome shotgun (WGS) entry which is preliminary data.</text>
</comment>
<feature type="region of interest" description="Disordered" evidence="3">
    <location>
        <begin position="202"/>
        <end position="224"/>
    </location>
</feature>
<dbReference type="OrthoDB" id="4819644at2759"/>
<gene>
    <name evidence="5" type="ORF">CH63R_08369</name>
</gene>
<evidence type="ECO:0000256" key="3">
    <source>
        <dbReference type="SAM" id="MobiDB-lite"/>
    </source>
</evidence>
<evidence type="ECO:0000256" key="2">
    <source>
        <dbReference type="ARBA" id="ARBA00035112"/>
    </source>
</evidence>
<comment type="pathway">
    <text evidence="1">Mycotoxin biosynthesis.</text>
</comment>
<evidence type="ECO:0000313" key="6">
    <source>
        <dbReference type="Proteomes" id="UP000092177"/>
    </source>
</evidence>
<keyword evidence="6" id="KW-1185">Reference proteome</keyword>
<protein>
    <submittedName>
        <fullName evidence="5">Thioesterase</fullName>
    </submittedName>
</protein>
<dbReference type="GO" id="GO:0043386">
    <property type="term" value="P:mycotoxin biosynthetic process"/>
    <property type="evidence" value="ECO:0007669"/>
    <property type="project" value="InterPro"/>
</dbReference>
<dbReference type="InterPro" id="IPR021765">
    <property type="entry name" value="UstYa-like"/>
</dbReference>
<dbReference type="RefSeq" id="XP_018158121.1">
    <property type="nucleotide sequence ID" value="XM_018303343.1"/>
</dbReference>
<feature type="compositionally biased region" description="Polar residues" evidence="3">
    <location>
        <begin position="202"/>
        <end position="214"/>
    </location>
</feature>
<dbReference type="Proteomes" id="UP000092177">
    <property type="component" value="Chromosome 5"/>
</dbReference>
<feature type="transmembrane region" description="Helical" evidence="4">
    <location>
        <begin position="48"/>
        <end position="74"/>
    </location>
</feature>
<sequence>MWFSKRNQRDNVAYVGLSTSLPCEEADTSWDGHEVRPKNGFGAQCGRLWIIGLSVYSLFMTILVLVTAEVNLWLATPLGSDPNGFVPATVGAPPRWRTFVRNESNPYHIPDDVFADEIRTRETIERLVQTHWPLTKRETASAVRINGRHARWVHDDGSVSSLQATFTPPSMGQDQVYFIRGLYQMRCIIVLLEAYGTSIHHPTNTTDATSNMNANGGKEKEDEEDKDVWRWPPEHVAYCLNVLADAVHCTADATPLSFVSGFGSGHLTDGQQAWCRDWDALRAWAADGERGLDTARGGAALKGAFGRLWRTVLP</sequence>
<dbReference type="VEuPathDB" id="FungiDB:CH63R_08369"/>
<dbReference type="KEGG" id="chig:CH63R_08369"/>
<dbReference type="AlphaFoldDB" id="A0A1B7YCA5"/>
<organism evidence="5 6">
    <name type="scientific">Colletotrichum higginsianum (strain IMI 349063)</name>
    <name type="common">Crucifer anthracnose fungus</name>
    <dbReference type="NCBI Taxonomy" id="759273"/>
    <lineage>
        <taxon>Eukaryota</taxon>
        <taxon>Fungi</taxon>
        <taxon>Dikarya</taxon>
        <taxon>Ascomycota</taxon>
        <taxon>Pezizomycotina</taxon>
        <taxon>Sordariomycetes</taxon>
        <taxon>Hypocreomycetidae</taxon>
        <taxon>Glomerellales</taxon>
        <taxon>Glomerellaceae</taxon>
        <taxon>Colletotrichum</taxon>
        <taxon>Colletotrichum destructivum species complex</taxon>
    </lineage>
</organism>
<dbReference type="PANTHER" id="PTHR33365">
    <property type="entry name" value="YALI0B05434P"/>
    <property type="match status" value="1"/>
</dbReference>
<dbReference type="EMBL" id="LTAN01000005">
    <property type="protein sequence ID" value="OBR09604.1"/>
    <property type="molecule type" value="Genomic_DNA"/>
</dbReference>
<reference evidence="6" key="1">
    <citation type="journal article" date="2017" name="BMC Genomics">
        <title>Gapless genome assembly of Colletotrichum higginsianum reveals chromosome structure and association of transposable elements with secondary metabolite gene clusters.</title>
        <authorList>
            <person name="Dallery J.-F."/>
            <person name="Lapalu N."/>
            <person name="Zampounis A."/>
            <person name="Pigne S."/>
            <person name="Luyten I."/>
            <person name="Amselem J."/>
            <person name="Wittenberg A.H.J."/>
            <person name="Zhou S."/>
            <person name="de Queiroz M.V."/>
            <person name="Robin G.P."/>
            <person name="Auger A."/>
            <person name="Hainaut M."/>
            <person name="Henrissat B."/>
            <person name="Kim K.-T."/>
            <person name="Lee Y.-H."/>
            <person name="Lespinet O."/>
            <person name="Schwartz D.C."/>
            <person name="Thon M.R."/>
            <person name="O'Connell R.J."/>
        </authorList>
    </citation>
    <scope>NUCLEOTIDE SEQUENCE [LARGE SCALE GENOMIC DNA]</scope>
    <source>
        <strain evidence="6">IMI 349063</strain>
    </source>
</reference>
<dbReference type="PANTHER" id="PTHR33365:SF4">
    <property type="entry name" value="CYCLOCHLOROTINE BIOSYNTHESIS PROTEIN O"/>
    <property type="match status" value="1"/>
</dbReference>
<evidence type="ECO:0000256" key="1">
    <source>
        <dbReference type="ARBA" id="ARBA00004685"/>
    </source>
</evidence>